<dbReference type="PIRSF" id="PIRSF005962">
    <property type="entry name" value="Pept_M20D_amidohydro"/>
    <property type="match status" value="1"/>
</dbReference>
<feature type="binding site" evidence="2">
    <location>
        <position position="101"/>
    </location>
    <ligand>
        <name>Mn(2+)</name>
        <dbReference type="ChEBI" id="CHEBI:29035"/>
        <label>2</label>
    </ligand>
</feature>
<protein>
    <submittedName>
        <fullName evidence="4">Peptidase M20</fullName>
    </submittedName>
</protein>
<dbReference type="KEGG" id="kus:B9G99_05030"/>
<sequence>MTAFESYPSAEQLRQWRHDFHRHPEIAFEEQRTSARIAELLREAGIEVHTGLAGTGVVGTIEGARGPGRTIGLRADIDALAIEEATELEWASTISGRMHACGHDGHTTMLLGAAWALARNPDFAGRVHLIFQPAEENEGGARVMIEQGLFELFPMDAVYGLHNWPGMPVGEAAVHSGPSMAAFDVFTLRLSGRGCHAAMPHMGDDLILAGCELVTRLQGLISRERPAHQPAVLSVTQFHGGDAFNVMPGTIELRGTLRCFDPALREHLEERFREAVQADADFHGLSAELDYQSRYPATINDAEQAGRCAEVLESMPEIRKLHYDLPPCMASEDFAFMLEQCPGAYIWMGNGDSAALHNPAYDFNDDLAPIGVAWWLALTSHLLGQSDPGAARYRRS</sequence>
<dbReference type="Gene3D" id="3.40.630.10">
    <property type="entry name" value="Zn peptidases"/>
    <property type="match status" value="1"/>
</dbReference>
<dbReference type="FunFam" id="3.30.70.360:FF:000001">
    <property type="entry name" value="N-acetyldiaminopimelate deacetylase"/>
    <property type="match status" value="1"/>
</dbReference>
<dbReference type="PANTHER" id="PTHR11014:SF63">
    <property type="entry name" value="METALLOPEPTIDASE, PUTATIVE (AFU_ORTHOLOGUE AFUA_6G09600)-RELATED"/>
    <property type="match status" value="1"/>
</dbReference>
<dbReference type="EMBL" id="CP021323">
    <property type="protein sequence ID" value="ARS52323.1"/>
    <property type="molecule type" value="Genomic_DNA"/>
</dbReference>
<dbReference type="PANTHER" id="PTHR11014">
    <property type="entry name" value="PEPTIDASE M20 FAMILY MEMBER"/>
    <property type="match status" value="1"/>
</dbReference>
<feature type="binding site" evidence="2">
    <location>
        <position position="357"/>
    </location>
    <ligand>
        <name>Mn(2+)</name>
        <dbReference type="ChEBI" id="CHEBI:29035"/>
        <label>2</label>
    </ligand>
</feature>
<keyword evidence="2" id="KW-0464">Manganese</keyword>
<reference evidence="4 5" key="1">
    <citation type="journal article" date="2017" name="Int. J. Syst. Evol. Microbiol.">
        <title>Kushneria konosiri sp. nov., isolated from the Korean salt-fermented seafood Daemi-jeot.</title>
        <authorList>
            <person name="Yun J.H."/>
            <person name="Park S.K."/>
            <person name="Lee J.Y."/>
            <person name="Jung M.J."/>
            <person name="Bae J.W."/>
        </authorList>
    </citation>
    <scope>NUCLEOTIDE SEQUENCE [LARGE SCALE GENOMIC DNA]</scope>
    <source>
        <strain evidence="4 5">X49</strain>
    </source>
</reference>
<dbReference type="GO" id="GO:0046872">
    <property type="term" value="F:metal ion binding"/>
    <property type="evidence" value="ECO:0007669"/>
    <property type="project" value="UniProtKB-KW"/>
</dbReference>
<dbReference type="AlphaFoldDB" id="A0A2Z2H4S4"/>
<dbReference type="OrthoDB" id="9777385at2"/>
<accession>A0A2Z2H4S4</accession>
<evidence type="ECO:0000313" key="5">
    <source>
        <dbReference type="Proteomes" id="UP000250025"/>
    </source>
</evidence>
<dbReference type="GO" id="GO:0019877">
    <property type="term" value="P:diaminopimelate biosynthetic process"/>
    <property type="evidence" value="ECO:0007669"/>
    <property type="project" value="UniProtKB-ARBA"/>
</dbReference>
<name>A0A2Z2H4S4_9GAMM</name>
<dbReference type="CDD" id="cd05666">
    <property type="entry name" value="M20_Acy1-like"/>
    <property type="match status" value="1"/>
</dbReference>
<feature type="binding site" evidence="2">
    <location>
        <position position="162"/>
    </location>
    <ligand>
        <name>Mn(2+)</name>
        <dbReference type="ChEBI" id="CHEBI:29035"/>
        <label>2</label>
    </ligand>
</feature>
<feature type="domain" description="Peptidase M20 dimerisation" evidence="3">
    <location>
        <begin position="187"/>
        <end position="279"/>
    </location>
</feature>
<dbReference type="InterPro" id="IPR017439">
    <property type="entry name" value="Amidohydrolase"/>
</dbReference>
<keyword evidence="1" id="KW-0378">Hydrolase</keyword>
<comment type="cofactor">
    <cofactor evidence="2">
        <name>Mn(2+)</name>
        <dbReference type="ChEBI" id="CHEBI:29035"/>
    </cofactor>
    <text evidence="2">The Mn(2+) ion enhances activity.</text>
</comment>
<dbReference type="InterPro" id="IPR011650">
    <property type="entry name" value="Peptidase_M20_dimer"/>
</dbReference>
<evidence type="ECO:0000256" key="2">
    <source>
        <dbReference type="PIRSR" id="PIRSR005962-1"/>
    </source>
</evidence>
<feature type="binding site" evidence="2">
    <location>
        <position position="136"/>
    </location>
    <ligand>
        <name>Mn(2+)</name>
        <dbReference type="ChEBI" id="CHEBI:29035"/>
        <label>2</label>
    </ligand>
</feature>
<dbReference type="InterPro" id="IPR002933">
    <property type="entry name" value="Peptidase_M20"/>
</dbReference>
<feature type="binding site" evidence="2">
    <location>
        <position position="103"/>
    </location>
    <ligand>
        <name>Mn(2+)</name>
        <dbReference type="ChEBI" id="CHEBI:29035"/>
        <label>2</label>
    </ligand>
</feature>
<evidence type="ECO:0000259" key="3">
    <source>
        <dbReference type="Pfam" id="PF07687"/>
    </source>
</evidence>
<dbReference type="InterPro" id="IPR036264">
    <property type="entry name" value="Bact_exopeptidase_dim_dom"/>
</dbReference>
<dbReference type="Gene3D" id="3.30.70.360">
    <property type="match status" value="1"/>
</dbReference>
<dbReference type="SUPFAM" id="SSF55031">
    <property type="entry name" value="Bacterial exopeptidase dimerisation domain"/>
    <property type="match status" value="1"/>
</dbReference>
<dbReference type="Pfam" id="PF07687">
    <property type="entry name" value="M20_dimer"/>
    <property type="match status" value="1"/>
</dbReference>
<gene>
    <name evidence="4" type="ORF">B9G99_05030</name>
</gene>
<keyword evidence="5" id="KW-1185">Reference proteome</keyword>
<dbReference type="RefSeq" id="WP_086621022.1">
    <property type="nucleotide sequence ID" value="NZ_CP021323.1"/>
</dbReference>
<evidence type="ECO:0000313" key="4">
    <source>
        <dbReference type="EMBL" id="ARS52323.1"/>
    </source>
</evidence>
<organism evidence="4 5">
    <name type="scientific">Kushneria konosiri</name>
    <dbReference type="NCBI Taxonomy" id="698828"/>
    <lineage>
        <taxon>Bacteria</taxon>
        <taxon>Pseudomonadati</taxon>
        <taxon>Pseudomonadota</taxon>
        <taxon>Gammaproteobacteria</taxon>
        <taxon>Oceanospirillales</taxon>
        <taxon>Halomonadaceae</taxon>
        <taxon>Kushneria</taxon>
    </lineage>
</organism>
<dbReference type="Proteomes" id="UP000250025">
    <property type="component" value="Chromosome"/>
</dbReference>
<proteinExistence type="predicted"/>
<dbReference type="SUPFAM" id="SSF53187">
    <property type="entry name" value="Zn-dependent exopeptidases"/>
    <property type="match status" value="1"/>
</dbReference>
<keyword evidence="2" id="KW-0479">Metal-binding</keyword>
<dbReference type="Pfam" id="PF01546">
    <property type="entry name" value="Peptidase_M20"/>
    <property type="match status" value="1"/>
</dbReference>
<evidence type="ECO:0000256" key="1">
    <source>
        <dbReference type="ARBA" id="ARBA00022801"/>
    </source>
</evidence>
<dbReference type="NCBIfam" id="TIGR01891">
    <property type="entry name" value="amidohydrolases"/>
    <property type="match status" value="1"/>
</dbReference>
<dbReference type="GO" id="GO:0050118">
    <property type="term" value="F:N-acetyldiaminopimelate deacetylase activity"/>
    <property type="evidence" value="ECO:0007669"/>
    <property type="project" value="UniProtKB-ARBA"/>
</dbReference>